<evidence type="ECO:0000313" key="5">
    <source>
        <dbReference type="Proteomes" id="UP000428333"/>
    </source>
</evidence>
<sequence length="453" mass="49958">MRLKSCPCGTGAISHIEREFIEVPIGASWVEASMQTSGFNTARGFYIYTVQGGCVMELAIAQFWSSGIGSQETTVVDFERKSYLMEVKHAKALLCSEKLALAAILNKIRASYRPIDSKLSTLSKDPDKLPSGKQTLALTLTWVLHLLILFLLQLNVTGILCIHSCAATAAVTSSNWMMELNERGILCGATNQRQSPKGIGIIGISLFPSSSHYLVVDDSDLEYNALSFIFLQVWELSWLQWHPFSVSSSPLDGKYHMSILIKNLGEWTEELRGKFLNGPKEDNPMEPLQSYHANITVSVEGPYGHESPYHLTYENLILVAGGIGISPFLAILSDILHRINDKKPFFSDTLNLEIQTYITQESEPRLEEGKISESVSSFGDPIRNRCGISVLVGTGNIAWSGLCHCGLLFVACMVGSPIIFGGVVVGLWHMWETKTSAKELGEDDRQNSGHHAE</sequence>
<dbReference type="GO" id="GO:0005886">
    <property type="term" value="C:plasma membrane"/>
    <property type="evidence" value="ECO:0007669"/>
    <property type="project" value="TreeGrafter"/>
</dbReference>
<dbReference type="PANTHER" id="PTHR11972:SF69">
    <property type="entry name" value="FERRIC REDUCTION OXIDASE 6-RELATED"/>
    <property type="match status" value="1"/>
</dbReference>
<dbReference type="Proteomes" id="UP000428333">
    <property type="component" value="Linkage Group LG05"/>
</dbReference>
<dbReference type="InterPro" id="IPR017927">
    <property type="entry name" value="FAD-bd_FR_type"/>
</dbReference>
<organism evidence="4 5">
    <name type="scientific">Rhododendron williamsianum</name>
    <dbReference type="NCBI Taxonomy" id="262921"/>
    <lineage>
        <taxon>Eukaryota</taxon>
        <taxon>Viridiplantae</taxon>
        <taxon>Streptophyta</taxon>
        <taxon>Embryophyta</taxon>
        <taxon>Tracheophyta</taxon>
        <taxon>Spermatophyta</taxon>
        <taxon>Magnoliopsida</taxon>
        <taxon>eudicotyledons</taxon>
        <taxon>Gunneridae</taxon>
        <taxon>Pentapetalae</taxon>
        <taxon>asterids</taxon>
        <taxon>Ericales</taxon>
        <taxon>Ericaceae</taxon>
        <taxon>Ericoideae</taxon>
        <taxon>Rhodoreae</taxon>
        <taxon>Rhododendron</taxon>
    </lineage>
</organism>
<keyword evidence="5" id="KW-1185">Reference proteome</keyword>
<evidence type="ECO:0000313" key="4">
    <source>
        <dbReference type="EMBL" id="KAE9459107.1"/>
    </source>
</evidence>
<evidence type="ECO:0000256" key="1">
    <source>
        <dbReference type="ARBA" id="ARBA00023002"/>
    </source>
</evidence>
<feature type="transmembrane region" description="Helical" evidence="2">
    <location>
        <begin position="406"/>
        <end position="428"/>
    </location>
</feature>
<dbReference type="AlphaFoldDB" id="A0A6A4LXD5"/>
<evidence type="ECO:0000256" key="2">
    <source>
        <dbReference type="SAM" id="Phobius"/>
    </source>
</evidence>
<keyword evidence="2" id="KW-1133">Transmembrane helix</keyword>
<dbReference type="Pfam" id="PF08022">
    <property type="entry name" value="FAD_binding_8"/>
    <property type="match status" value="1"/>
</dbReference>
<dbReference type="PANTHER" id="PTHR11972">
    <property type="entry name" value="NADPH OXIDASE"/>
    <property type="match status" value="1"/>
</dbReference>
<dbReference type="PROSITE" id="PS51384">
    <property type="entry name" value="FAD_FR"/>
    <property type="match status" value="1"/>
</dbReference>
<keyword evidence="2" id="KW-0472">Membrane</keyword>
<evidence type="ECO:0000259" key="3">
    <source>
        <dbReference type="PROSITE" id="PS51384"/>
    </source>
</evidence>
<dbReference type="GO" id="GO:0000293">
    <property type="term" value="F:ferric-chelate reductase activity"/>
    <property type="evidence" value="ECO:0007669"/>
    <property type="project" value="TreeGrafter"/>
</dbReference>
<protein>
    <recommendedName>
        <fullName evidence="3">FAD-binding FR-type domain-containing protein</fullName>
    </recommendedName>
</protein>
<accession>A0A6A4LXD5</accession>
<feature type="transmembrane region" description="Helical" evidence="2">
    <location>
        <begin position="136"/>
        <end position="156"/>
    </location>
</feature>
<feature type="domain" description="FAD-binding FR-type" evidence="3">
    <location>
        <begin position="173"/>
        <end position="309"/>
    </location>
</feature>
<proteinExistence type="predicted"/>
<comment type="caution">
    <text evidence="4">The sequence shown here is derived from an EMBL/GenBank/DDBJ whole genome shotgun (WGS) entry which is preliminary data.</text>
</comment>
<dbReference type="OrthoDB" id="1682494at2759"/>
<dbReference type="SUPFAM" id="SSF52343">
    <property type="entry name" value="Ferredoxin reductase-like, C-terminal NADP-linked domain"/>
    <property type="match status" value="1"/>
</dbReference>
<feature type="non-terminal residue" evidence="4">
    <location>
        <position position="1"/>
    </location>
</feature>
<dbReference type="InterPro" id="IPR039261">
    <property type="entry name" value="FNR_nucleotide-bd"/>
</dbReference>
<dbReference type="EMBL" id="QEFC01001205">
    <property type="protein sequence ID" value="KAE9459107.1"/>
    <property type="molecule type" value="Genomic_DNA"/>
</dbReference>
<gene>
    <name evidence="4" type="ORF">C3L33_08989</name>
</gene>
<reference evidence="4 5" key="1">
    <citation type="journal article" date="2019" name="Genome Biol. Evol.">
        <title>The Rhododendron genome and chromosomal organization provide insight into shared whole-genome duplications across the heath family (Ericaceae).</title>
        <authorList>
            <person name="Soza V.L."/>
            <person name="Lindsley D."/>
            <person name="Waalkes A."/>
            <person name="Ramage E."/>
            <person name="Patwardhan R.P."/>
            <person name="Burton J.N."/>
            <person name="Adey A."/>
            <person name="Kumar A."/>
            <person name="Qiu R."/>
            <person name="Shendure J."/>
            <person name="Hall B."/>
        </authorList>
    </citation>
    <scope>NUCLEOTIDE SEQUENCE [LARGE SCALE GENOMIC DNA]</scope>
    <source>
        <strain evidence="4">RSF 1966-606</strain>
    </source>
</reference>
<dbReference type="InterPro" id="IPR013112">
    <property type="entry name" value="FAD-bd_8"/>
</dbReference>
<dbReference type="Gene3D" id="3.40.50.80">
    <property type="entry name" value="Nucleotide-binding domain of ferredoxin-NADP reductase (FNR) module"/>
    <property type="match status" value="1"/>
</dbReference>
<dbReference type="InterPro" id="IPR050369">
    <property type="entry name" value="RBOH/FRE"/>
</dbReference>
<name>A0A6A4LXD5_9ERIC</name>
<keyword evidence="1" id="KW-0560">Oxidoreductase</keyword>
<keyword evidence="2" id="KW-0812">Transmembrane</keyword>
<dbReference type="CDD" id="cd06186">
    <property type="entry name" value="NOX_Duox_like_FAD_NADP"/>
    <property type="match status" value="1"/>
</dbReference>